<protein>
    <submittedName>
        <fullName evidence="5">Charged multivesicular body protein 7</fullName>
    </submittedName>
</protein>
<dbReference type="GO" id="GO:0005771">
    <property type="term" value="C:multivesicular body"/>
    <property type="evidence" value="ECO:0007669"/>
    <property type="project" value="TreeGrafter"/>
</dbReference>
<evidence type="ECO:0000313" key="5">
    <source>
        <dbReference type="WBParaSite" id="maker-E.canG7_contigs_7666-snap-gene-0.17-mRNA-1"/>
    </source>
</evidence>
<reference evidence="5" key="1">
    <citation type="submission" date="2022-11" db="UniProtKB">
        <authorList>
            <consortium name="WormBaseParasite"/>
        </authorList>
    </citation>
    <scope>IDENTIFICATION</scope>
</reference>
<sequence>MEKFKLPEVWGDDDEIYSLFVPIKRPRHLDPVLYDHKVSFWRDLIVSYAKHNRIVVVTEASLTKLFKREFRPDGVTYYPLCLHQVLTDMMNNGLLNVVKQDGMFSSIMSWGLEWVIKKPASWVWAFIQGADSLNDDLNQRSYESPDTLLYLTEHVAPLCKQFIENLKSSQESLIHGAHVYMHDDFDDALVSFFEHTPTRLFISNQLSERGFVKVESSTPVTLVFLLTEKQPINLDSKTLASIAHLRKTMRQISQDENRLSSEIAARRARVRELARNNQKQVALDMLRRCKQLEADLARKTQHLIQLEALELKISAAKDNRTVLHAISDASLALKQTTGGLEGLEDAEKTMDEIVEAMDDVNSISNAILTSPDSFLGEIKDEKELTVELEDLLSEKTLPKKVEQDASERRLPSLPKDEVGESDEEEKLLHILGSLDLKDASASRARSNPDAHAAHYTSTSLGARLEEQTIVVDGGPLKPGVVTDRRERVSAGSKGCDTQARAIDAASHRHKRHVD</sequence>
<dbReference type="AlphaFoldDB" id="A0A915EYM9"/>
<evidence type="ECO:0000313" key="4">
    <source>
        <dbReference type="Proteomes" id="UP000887562"/>
    </source>
</evidence>
<dbReference type="WBParaSite" id="maker-E.canG7_contigs_7666-snap-gene-0.17-mRNA-1">
    <property type="protein sequence ID" value="maker-E.canG7_contigs_7666-snap-gene-0.17-mRNA-1"/>
    <property type="gene ID" value="EcG7_06351"/>
</dbReference>
<evidence type="ECO:0000256" key="3">
    <source>
        <dbReference type="SAM" id="MobiDB-lite"/>
    </source>
</evidence>
<dbReference type="GO" id="GO:0000815">
    <property type="term" value="C:ESCRT III complex"/>
    <property type="evidence" value="ECO:0007669"/>
    <property type="project" value="TreeGrafter"/>
</dbReference>
<keyword evidence="4" id="KW-1185">Reference proteome</keyword>
<dbReference type="GO" id="GO:0009898">
    <property type="term" value="C:cytoplasmic side of plasma membrane"/>
    <property type="evidence" value="ECO:0007669"/>
    <property type="project" value="TreeGrafter"/>
</dbReference>
<evidence type="ECO:0000256" key="1">
    <source>
        <dbReference type="ARBA" id="ARBA00006190"/>
    </source>
</evidence>
<proteinExistence type="inferred from homology"/>
<dbReference type="InterPro" id="IPR005024">
    <property type="entry name" value="Snf7_fam"/>
</dbReference>
<feature type="coiled-coil region" evidence="2">
    <location>
        <begin position="289"/>
        <end position="319"/>
    </location>
</feature>
<dbReference type="Pfam" id="PF03357">
    <property type="entry name" value="Snf7"/>
    <property type="match status" value="1"/>
</dbReference>
<keyword evidence="2" id="KW-0175">Coiled coil</keyword>
<organism evidence="4 5">
    <name type="scientific">Echinococcus canadensis</name>
    <dbReference type="NCBI Taxonomy" id="519352"/>
    <lineage>
        <taxon>Eukaryota</taxon>
        <taxon>Metazoa</taxon>
        <taxon>Spiralia</taxon>
        <taxon>Lophotrochozoa</taxon>
        <taxon>Platyhelminthes</taxon>
        <taxon>Cestoda</taxon>
        <taxon>Eucestoda</taxon>
        <taxon>Cyclophyllidea</taxon>
        <taxon>Taeniidae</taxon>
        <taxon>Echinococcus</taxon>
        <taxon>Echinococcus canadensis group</taxon>
    </lineage>
</organism>
<dbReference type="Pfam" id="PF25880">
    <property type="entry name" value="WHD_CHMP7_1st"/>
    <property type="match status" value="1"/>
</dbReference>
<feature type="compositionally biased region" description="Basic and acidic residues" evidence="3">
    <location>
        <begin position="399"/>
        <end position="418"/>
    </location>
</feature>
<feature type="region of interest" description="Disordered" evidence="3">
    <location>
        <begin position="485"/>
        <end position="514"/>
    </location>
</feature>
<name>A0A915EYM9_9CEST</name>
<evidence type="ECO:0000256" key="2">
    <source>
        <dbReference type="SAM" id="Coils"/>
    </source>
</evidence>
<comment type="similarity">
    <text evidence="1">Belongs to the SNF7 family.</text>
</comment>
<accession>A0A915EYM9</accession>
<dbReference type="GO" id="GO:0006900">
    <property type="term" value="P:vesicle budding from membrane"/>
    <property type="evidence" value="ECO:0007669"/>
    <property type="project" value="TreeGrafter"/>
</dbReference>
<dbReference type="PANTHER" id="PTHR22761:SF96">
    <property type="entry name" value="BCDNA.GH08385"/>
    <property type="match status" value="1"/>
</dbReference>
<dbReference type="Proteomes" id="UP000887562">
    <property type="component" value="Unplaced"/>
</dbReference>
<dbReference type="PANTHER" id="PTHR22761">
    <property type="entry name" value="CHARGED MULTIVESICULAR BODY PROTEIN"/>
    <property type="match status" value="1"/>
</dbReference>
<feature type="region of interest" description="Disordered" evidence="3">
    <location>
        <begin position="399"/>
        <end position="423"/>
    </location>
</feature>
<dbReference type="GO" id="GO:0032511">
    <property type="term" value="P:late endosome to vacuole transport via multivesicular body sorting pathway"/>
    <property type="evidence" value="ECO:0007669"/>
    <property type="project" value="TreeGrafter"/>
</dbReference>
<dbReference type="Gene3D" id="6.10.140.1230">
    <property type="match status" value="1"/>
</dbReference>